<evidence type="ECO:0000256" key="10">
    <source>
        <dbReference type="ARBA" id="ARBA00022842"/>
    </source>
</evidence>
<feature type="domain" description="Toprim" evidence="14">
    <location>
        <begin position="257"/>
        <end position="338"/>
    </location>
</feature>
<dbReference type="InterPro" id="IPR037068">
    <property type="entry name" value="DNA_primase_core_N_sf"/>
</dbReference>
<evidence type="ECO:0000256" key="11">
    <source>
        <dbReference type="ARBA" id="ARBA00023125"/>
    </source>
</evidence>
<dbReference type="InterPro" id="IPR036977">
    <property type="entry name" value="DNA_primase_Znf_CHC2"/>
</dbReference>
<dbReference type="HAMAP" id="MF_00974">
    <property type="entry name" value="DNA_primase_DnaG"/>
    <property type="match status" value="1"/>
</dbReference>
<dbReference type="Gene3D" id="3.40.50.300">
    <property type="entry name" value="P-loop containing nucleotide triphosphate hydrolases"/>
    <property type="match status" value="1"/>
</dbReference>
<evidence type="ECO:0000256" key="12">
    <source>
        <dbReference type="ARBA" id="ARBA00023163"/>
    </source>
</evidence>
<proteinExistence type="inferred from homology"/>
<keyword evidence="6" id="KW-0235">DNA replication</keyword>
<dbReference type="SUPFAM" id="SSF57783">
    <property type="entry name" value="Zinc beta-ribbon"/>
    <property type="match status" value="1"/>
</dbReference>
<dbReference type="InterPro" id="IPR030846">
    <property type="entry name" value="DnaG_bac"/>
</dbReference>
<keyword evidence="7" id="KW-0479">Metal-binding</keyword>
<dbReference type="GO" id="GO:0008270">
    <property type="term" value="F:zinc ion binding"/>
    <property type="evidence" value="ECO:0007669"/>
    <property type="project" value="UniProtKB-KW"/>
</dbReference>
<dbReference type="SUPFAM" id="SSF52540">
    <property type="entry name" value="P-loop containing nucleoside triphosphate hydrolases"/>
    <property type="match status" value="1"/>
</dbReference>
<keyword evidence="10" id="KW-0460">Magnesium</keyword>
<dbReference type="FunFam" id="3.90.580.10:FF:000001">
    <property type="entry name" value="DNA primase"/>
    <property type="match status" value="1"/>
</dbReference>
<evidence type="ECO:0000256" key="13">
    <source>
        <dbReference type="SAM" id="MobiDB-lite"/>
    </source>
</evidence>
<dbReference type="InterPro" id="IPR006295">
    <property type="entry name" value="DNA_primase_DnaG"/>
</dbReference>
<protein>
    <submittedName>
        <fullName evidence="15">DNA primase</fullName>
    </submittedName>
</protein>
<dbReference type="InterPro" id="IPR034151">
    <property type="entry name" value="TOPRIM_DnaG_bac"/>
</dbReference>
<dbReference type="PANTHER" id="PTHR30313:SF2">
    <property type="entry name" value="DNA PRIMASE"/>
    <property type="match status" value="1"/>
</dbReference>
<dbReference type="EMBL" id="BK016157">
    <property type="protein sequence ID" value="DAF98887.1"/>
    <property type="molecule type" value="Genomic_DNA"/>
</dbReference>
<evidence type="ECO:0000256" key="1">
    <source>
        <dbReference type="ARBA" id="ARBA00001947"/>
    </source>
</evidence>
<evidence type="ECO:0000313" key="15">
    <source>
        <dbReference type="EMBL" id="DAF98887.1"/>
    </source>
</evidence>
<dbReference type="InterPro" id="IPR050219">
    <property type="entry name" value="DnaG_primase"/>
</dbReference>
<dbReference type="SMART" id="SM00400">
    <property type="entry name" value="ZnF_CHCC"/>
    <property type="match status" value="1"/>
</dbReference>
<comment type="cofactor">
    <cofactor evidence="1">
        <name>Zn(2+)</name>
        <dbReference type="ChEBI" id="CHEBI:29105"/>
    </cofactor>
</comment>
<dbReference type="Pfam" id="PF01807">
    <property type="entry name" value="Zn_ribbon_DnaG"/>
    <property type="match status" value="1"/>
</dbReference>
<dbReference type="SMART" id="SM00493">
    <property type="entry name" value="TOPRIM"/>
    <property type="match status" value="1"/>
</dbReference>
<feature type="region of interest" description="Disordered" evidence="13">
    <location>
        <begin position="1047"/>
        <end position="1068"/>
    </location>
</feature>
<dbReference type="PROSITE" id="PS50880">
    <property type="entry name" value="TOPRIM"/>
    <property type="match status" value="1"/>
</dbReference>
<evidence type="ECO:0000256" key="6">
    <source>
        <dbReference type="ARBA" id="ARBA00022705"/>
    </source>
</evidence>
<evidence type="ECO:0000256" key="5">
    <source>
        <dbReference type="ARBA" id="ARBA00022695"/>
    </source>
</evidence>
<evidence type="ECO:0000256" key="9">
    <source>
        <dbReference type="ARBA" id="ARBA00022833"/>
    </source>
</evidence>
<dbReference type="InterPro" id="IPR027417">
    <property type="entry name" value="P-loop_NTPase"/>
</dbReference>
<dbReference type="Gene3D" id="3.40.1360.10">
    <property type="match status" value="1"/>
</dbReference>
<dbReference type="GO" id="GO:0003899">
    <property type="term" value="F:DNA-directed RNA polymerase activity"/>
    <property type="evidence" value="ECO:0007669"/>
    <property type="project" value="InterPro"/>
</dbReference>
<dbReference type="CDD" id="cd03364">
    <property type="entry name" value="TOPRIM_DnaG_primases"/>
    <property type="match status" value="1"/>
</dbReference>
<evidence type="ECO:0000256" key="7">
    <source>
        <dbReference type="ARBA" id="ARBA00022723"/>
    </source>
</evidence>
<accession>A0A8S5UWM4</accession>
<evidence type="ECO:0000256" key="3">
    <source>
        <dbReference type="ARBA" id="ARBA00022515"/>
    </source>
</evidence>
<dbReference type="InterPro" id="IPR006171">
    <property type="entry name" value="TOPRIM_dom"/>
</dbReference>
<keyword evidence="12" id="KW-0804">Transcription</keyword>
<keyword evidence="9" id="KW-0862">Zinc</keyword>
<keyword evidence="8" id="KW-0863">Zinc-finger</keyword>
<keyword evidence="2" id="KW-0240">DNA-directed RNA polymerase</keyword>
<dbReference type="PANTHER" id="PTHR30313">
    <property type="entry name" value="DNA PRIMASE"/>
    <property type="match status" value="1"/>
</dbReference>
<keyword evidence="5" id="KW-0548">Nucleotidyltransferase</keyword>
<organism evidence="15">
    <name type="scientific">Siphoviridae sp. ctzO58</name>
    <dbReference type="NCBI Taxonomy" id="2825748"/>
    <lineage>
        <taxon>Viruses</taxon>
        <taxon>Duplodnaviria</taxon>
        <taxon>Heunggongvirae</taxon>
        <taxon>Uroviricota</taxon>
        <taxon>Caudoviricetes</taxon>
    </lineage>
</organism>
<evidence type="ECO:0000256" key="2">
    <source>
        <dbReference type="ARBA" id="ARBA00022478"/>
    </source>
</evidence>
<keyword evidence="3" id="KW-0639">Primosome</keyword>
<evidence type="ECO:0000259" key="14">
    <source>
        <dbReference type="PROSITE" id="PS50880"/>
    </source>
</evidence>
<keyword evidence="11" id="KW-0238">DNA-binding</keyword>
<dbReference type="GO" id="GO:0006269">
    <property type="term" value="P:DNA replication, synthesis of primer"/>
    <property type="evidence" value="ECO:0007669"/>
    <property type="project" value="UniProtKB-KW"/>
</dbReference>
<evidence type="ECO:0000256" key="8">
    <source>
        <dbReference type="ARBA" id="ARBA00022771"/>
    </source>
</evidence>
<reference evidence="15" key="1">
    <citation type="journal article" date="2021" name="Proc. Natl. Acad. Sci. U.S.A.">
        <title>A Catalog of Tens of Thousands of Viruses from Human Metagenomes Reveals Hidden Associations with Chronic Diseases.</title>
        <authorList>
            <person name="Tisza M.J."/>
            <person name="Buck C.B."/>
        </authorList>
    </citation>
    <scope>NUCLEOTIDE SEQUENCE</scope>
    <source>
        <strain evidence="15">CtzO58</strain>
    </source>
</reference>
<dbReference type="Gene3D" id="3.90.580.10">
    <property type="entry name" value="Zinc finger, CHC2-type domain"/>
    <property type="match status" value="1"/>
</dbReference>
<dbReference type="GO" id="GO:0000428">
    <property type="term" value="C:DNA-directed RNA polymerase complex"/>
    <property type="evidence" value="ECO:0007669"/>
    <property type="project" value="UniProtKB-KW"/>
</dbReference>
<dbReference type="InterPro" id="IPR002694">
    <property type="entry name" value="Znf_CHC2"/>
</dbReference>
<evidence type="ECO:0000256" key="4">
    <source>
        <dbReference type="ARBA" id="ARBA00022679"/>
    </source>
</evidence>
<sequence length="1068" mass="121450">MIPDYVKDQIKERDIVSIIQGEGVELKREGSHYKCCCPFHGEKTPSFVVTPSRNMYHCFGCGRTGDAISFVMERRGMTFYEAVEHLAGRLGIDYEKKEPTPEEKAAEFRRSQLMTVNKLASEWFIQRYKESPGAKEYVLKKRGIKAETAELFCIGYAPEKGGLKQYLTGLGWKEDVLLAAGLVKRNEDTGQVYDSFRHRIMFPVFWTSGYIAGFSGRYIGDKPGVPKYLNTGETELYKKKGILFGWLQANMQIYATKQAYLVEGNLDVCRLHEIGVKNAVAPCGTALTQDQIDLLKSRAERVTIIGDTDEAGIEAVQKNAKLMTEAGLSVSVMELPPELGKDADEFFRTHQHEFDECNLQRTNDYIPWICKRWMEAAASQTEKAAVITEVCKLLAKVPDQSTADMYRETFTKAYKFGRIWNQEYFKAKNDQERAEAKEDGTKEMLQNYGFYVKNNCYYGASRSGNDVRWSNFTMTPILHIRDEKNARRIFTLRNVKMQEAVVKLNQSELVSFTDFKTRVETAGNYVWEATANELTSLKKFLYDGTPSADEIKQLGWQKKWGFYAWGNGGLDNGTFKPVDKYGIIDIKGQKFYLPGCALDTRDNTQGYQLARKFVYTEANTITLREYSEKLITVFGDNAKVALCFLFASLFKDVVTSVTTSFPILDLFGPKGTGKSELGHSLTSFFVSNNIAPNINNTTKAALAEAVAEVSNAVVHLDEYKNNLDLEKREFLKGIWDGAGRSRMNMDNDKRRETTAVDCGVVMSGQEMPTADIALFNRLVFLTFSKTTFSDQEKRNYENLKLIEKRGLTHLTNQLLQLRSKFQTDFRRVWDETLSDMNDRVRSYNVEDRTLRNWAILLAAYRALRTDIDVPFDSEEIFRLCCKGCVDQNQKTKQNNELSGFWEIVENLVASGQAYINIDYKLCAGDRPFAIKESDVPFEPKHGVRYIYLAFQRLSALYMKEGKDVNGKVIPRDSLKYYLEHSPEFIGTAKSMRFKLLENKTYVSSNPETGKSRVTTAMVFDYDALKVNYGIDLDISTDTLEIGDNRAAAITPPPVTEPAEAADAELWEE</sequence>
<dbReference type="SUPFAM" id="SSF56731">
    <property type="entry name" value="DNA primase core"/>
    <property type="match status" value="1"/>
</dbReference>
<feature type="compositionally biased region" description="Acidic residues" evidence="13">
    <location>
        <begin position="1059"/>
        <end position="1068"/>
    </location>
</feature>
<dbReference type="Pfam" id="PF08275">
    <property type="entry name" value="DNAG_N"/>
    <property type="match status" value="1"/>
</dbReference>
<dbReference type="InterPro" id="IPR013264">
    <property type="entry name" value="DNAG_N"/>
</dbReference>
<keyword evidence="4" id="KW-0808">Transferase</keyword>
<dbReference type="Gene3D" id="3.90.980.10">
    <property type="entry name" value="DNA primase, catalytic core, N-terminal domain"/>
    <property type="match status" value="1"/>
</dbReference>
<dbReference type="Pfam" id="PF13155">
    <property type="entry name" value="Toprim_2"/>
    <property type="match status" value="1"/>
</dbReference>
<name>A0A8S5UWM4_9CAUD</name>
<dbReference type="NCBIfam" id="TIGR01391">
    <property type="entry name" value="dnaG"/>
    <property type="match status" value="1"/>
</dbReference>
<dbReference type="GO" id="GO:0003677">
    <property type="term" value="F:DNA binding"/>
    <property type="evidence" value="ECO:0007669"/>
    <property type="project" value="UniProtKB-KW"/>
</dbReference>